<dbReference type="SUPFAM" id="SSF52833">
    <property type="entry name" value="Thioredoxin-like"/>
    <property type="match status" value="1"/>
</dbReference>
<dbReference type="PANTHER" id="PTHR34386">
    <property type="entry name" value="GLUTAREDOXIN"/>
    <property type="match status" value="1"/>
</dbReference>
<evidence type="ECO:0000259" key="1">
    <source>
        <dbReference type="Pfam" id="PF00462"/>
    </source>
</evidence>
<accession>A0A1F7YP07</accession>
<evidence type="ECO:0000313" key="2">
    <source>
        <dbReference type="EMBL" id="OGM28255.1"/>
    </source>
</evidence>
<comment type="caution">
    <text evidence="2">The sequence shown here is derived from an EMBL/GenBank/DDBJ whole genome shotgun (WGS) entry which is preliminary data.</text>
</comment>
<feature type="domain" description="Glutaredoxin" evidence="1">
    <location>
        <begin position="3"/>
        <end position="59"/>
    </location>
</feature>
<dbReference type="AlphaFoldDB" id="A0A1F7YP07"/>
<dbReference type="Proteomes" id="UP000177263">
    <property type="component" value="Unassembled WGS sequence"/>
</dbReference>
<proteinExistence type="predicted"/>
<gene>
    <name evidence="2" type="ORF">A2801_04300</name>
</gene>
<dbReference type="PANTHER" id="PTHR34386:SF1">
    <property type="entry name" value="GLUTAREDOXIN-LIKE PROTEIN NRDH"/>
    <property type="match status" value="1"/>
</dbReference>
<dbReference type="CDD" id="cd02976">
    <property type="entry name" value="NrdH"/>
    <property type="match status" value="1"/>
</dbReference>
<dbReference type="GO" id="GO:0009055">
    <property type="term" value="F:electron transfer activity"/>
    <property type="evidence" value="ECO:0007669"/>
    <property type="project" value="TreeGrafter"/>
</dbReference>
<dbReference type="InterPro" id="IPR051548">
    <property type="entry name" value="Grx-like_ET"/>
</dbReference>
<dbReference type="InterPro" id="IPR002109">
    <property type="entry name" value="Glutaredoxin"/>
</dbReference>
<dbReference type="Pfam" id="PF00462">
    <property type="entry name" value="Glutaredoxin"/>
    <property type="match status" value="1"/>
</dbReference>
<dbReference type="PROSITE" id="PS51354">
    <property type="entry name" value="GLUTAREDOXIN_2"/>
    <property type="match status" value="1"/>
</dbReference>
<sequence length="84" mass="9336">MVVILYTTVTCPYCRMLKDYLSEKGIAYTEKYVDQDTAARDEMMERSGGFLGVPFTVIDTGSGEPVSIIGFDKKRINSALGIEE</sequence>
<evidence type="ECO:0000313" key="3">
    <source>
        <dbReference type="Proteomes" id="UP000177263"/>
    </source>
</evidence>
<organism evidence="2 3">
    <name type="scientific">Candidatus Woesebacteria bacterium RIFCSPHIGHO2_01_FULL_41_10</name>
    <dbReference type="NCBI Taxonomy" id="1802500"/>
    <lineage>
        <taxon>Bacteria</taxon>
        <taxon>Candidatus Woeseibacteriota</taxon>
    </lineage>
</organism>
<dbReference type="STRING" id="1802500.A2801_04300"/>
<dbReference type="EMBL" id="MGGM01000033">
    <property type="protein sequence ID" value="OGM28255.1"/>
    <property type="molecule type" value="Genomic_DNA"/>
</dbReference>
<name>A0A1F7YP07_9BACT</name>
<dbReference type="GO" id="GO:0045454">
    <property type="term" value="P:cell redox homeostasis"/>
    <property type="evidence" value="ECO:0007669"/>
    <property type="project" value="TreeGrafter"/>
</dbReference>
<dbReference type="Gene3D" id="3.40.30.10">
    <property type="entry name" value="Glutaredoxin"/>
    <property type="match status" value="1"/>
</dbReference>
<reference evidence="2 3" key="1">
    <citation type="journal article" date="2016" name="Nat. Commun.">
        <title>Thousands of microbial genomes shed light on interconnected biogeochemical processes in an aquifer system.</title>
        <authorList>
            <person name="Anantharaman K."/>
            <person name="Brown C.T."/>
            <person name="Hug L.A."/>
            <person name="Sharon I."/>
            <person name="Castelle C.J."/>
            <person name="Probst A.J."/>
            <person name="Thomas B.C."/>
            <person name="Singh A."/>
            <person name="Wilkins M.J."/>
            <person name="Karaoz U."/>
            <person name="Brodie E.L."/>
            <person name="Williams K.H."/>
            <person name="Hubbard S.S."/>
            <person name="Banfield J.F."/>
        </authorList>
    </citation>
    <scope>NUCLEOTIDE SEQUENCE [LARGE SCALE GENOMIC DNA]</scope>
</reference>
<protein>
    <recommendedName>
        <fullName evidence="1">Glutaredoxin domain-containing protein</fullName>
    </recommendedName>
</protein>
<dbReference type="InterPro" id="IPR036249">
    <property type="entry name" value="Thioredoxin-like_sf"/>
</dbReference>